<dbReference type="FunFam" id="3.30.70.270:FF:000001">
    <property type="entry name" value="Diguanylate cyclase domain protein"/>
    <property type="match status" value="1"/>
</dbReference>
<dbReference type="SUPFAM" id="SSF55073">
    <property type="entry name" value="Nucleotide cyclase"/>
    <property type="match status" value="1"/>
</dbReference>
<dbReference type="InterPro" id="IPR000160">
    <property type="entry name" value="GGDEF_dom"/>
</dbReference>
<feature type="domain" description="GGDEF" evidence="3">
    <location>
        <begin position="199"/>
        <end position="333"/>
    </location>
</feature>
<dbReference type="EMBL" id="JACWUN010000023">
    <property type="protein sequence ID" value="MBD1401830.1"/>
    <property type="molecule type" value="Genomic_DNA"/>
</dbReference>
<dbReference type="PROSITE" id="PS50113">
    <property type="entry name" value="PAC"/>
    <property type="match status" value="1"/>
</dbReference>
<proteinExistence type="predicted"/>
<dbReference type="PROSITE" id="PS50112">
    <property type="entry name" value="PAS"/>
    <property type="match status" value="1"/>
</dbReference>
<dbReference type="Pfam" id="PF00990">
    <property type="entry name" value="GGDEF"/>
    <property type="match status" value="1"/>
</dbReference>
<dbReference type="Proteomes" id="UP000632828">
    <property type="component" value="Unassembled WGS sequence"/>
</dbReference>
<dbReference type="SMART" id="SM00091">
    <property type="entry name" value="PAS"/>
    <property type="match status" value="1"/>
</dbReference>
<dbReference type="InterPro" id="IPR029787">
    <property type="entry name" value="Nucleotide_cyclase"/>
</dbReference>
<dbReference type="SMART" id="SM00267">
    <property type="entry name" value="GGDEF"/>
    <property type="match status" value="1"/>
</dbReference>
<dbReference type="SUPFAM" id="SSF55785">
    <property type="entry name" value="PYP-like sensor domain (PAS domain)"/>
    <property type="match status" value="1"/>
</dbReference>
<dbReference type="InterPro" id="IPR035965">
    <property type="entry name" value="PAS-like_dom_sf"/>
</dbReference>
<dbReference type="InterPro" id="IPR052163">
    <property type="entry name" value="DGC-Regulatory_Protein"/>
</dbReference>
<dbReference type="GO" id="GO:0003824">
    <property type="term" value="F:catalytic activity"/>
    <property type="evidence" value="ECO:0007669"/>
    <property type="project" value="UniProtKB-ARBA"/>
</dbReference>
<evidence type="ECO:0000313" key="5">
    <source>
        <dbReference type="Proteomes" id="UP000632828"/>
    </source>
</evidence>
<name>A0A8J6QTJ5_9BACT</name>
<dbReference type="CDD" id="cd00130">
    <property type="entry name" value="PAS"/>
    <property type="match status" value="1"/>
</dbReference>
<sequence length="355" mass="39368">MQARKLPDGKHLTCTLIDRTERKKAEDALHEKSQELEKTNLALEQLATVFTHVREGVIITDPEGTILDVNQAFCRISGYEREEVIGRNPRLLKSGEHGPEFYALMWQTLAEQGHWSGEILNRHKNGGLLPIVLTISAVRSGTGAVRHYVALHTDISALKEHQKQLELLAHYDTLTGLPNRKLFDDRLQQAIVHGKRHEQSLAIAYIDLDGFKSVNDTFGHDAGDQLLKVIAARMQAALRESDTIARFGGDEFVVILEDLGTTHASTAYIKRLLTAAAQPVDYQGQTLQVSSSIGVAFFAPSDTLAADQLLRQADQAMYQAKLLGKNCCHIYDPEEDQALPIHHQQGSENPSSPDS</sequence>
<organism evidence="4 5">
    <name type="scientific">Pelovirga terrestris</name>
    <dbReference type="NCBI Taxonomy" id="2771352"/>
    <lineage>
        <taxon>Bacteria</taxon>
        <taxon>Pseudomonadati</taxon>
        <taxon>Thermodesulfobacteriota</taxon>
        <taxon>Desulfuromonadia</taxon>
        <taxon>Geobacterales</taxon>
        <taxon>Geobacteraceae</taxon>
        <taxon>Pelovirga</taxon>
    </lineage>
</organism>
<dbReference type="PANTHER" id="PTHR46663">
    <property type="entry name" value="DIGUANYLATE CYCLASE DGCT-RELATED"/>
    <property type="match status" value="1"/>
</dbReference>
<dbReference type="Gene3D" id="3.30.70.270">
    <property type="match status" value="1"/>
</dbReference>
<dbReference type="InterPro" id="IPR000700">
    <property type="entry name" value="PAS-assoc_C"/>
</dbReference>
<dbReference type="InterPro" id="IPR043128">
    <property type="entry name" value="Rev_trsase/Diguanyl_cyclase"/>
</dbReference>
<accession>A0A8J6QTJ5</accession>
<evidence type="ECO:0000259" key="2">
    <source>
        <dbReference type="PROSITE" id="PS50113"/>
    </source>
</evidence>
<dbReference type="SMART" id="SM00086">
    <property type="entry name" value="PAC"/>
    <property type="match status" value="1"/>
</dbReference>
<evidence type="ECO:0000259" key="1">
    <source>
        <dbReference type="PROSITE" id="PS50112"/>
    </source>
</evidence>
<protein>
    <submittedName>
        <fullName evidence="4">Diguanylate cyclase</fullName>
    </submittedName>
</protein>
<reference evidence="4" key="1">
    <citation type="submission" date="2020-09" db="EMBL/GenBank/DDBJ databases">
        <title>Pelobacter alkaliphilus sp. nov., a novel anaerobic arsenate-reducing bacterium from terrestrial mud volcano.</title>
        <authorList>
            <person name="Khomyakova M.A."/>
            <person name="Merkel A.Y."/>
            <person name="Slobodkin A.I."/>
        </authorList>
    </citation>
    <scope>NUCLEOTIDE SEQUENCE</scope>
    <source>
        <strain evidence="4">M08fum</strain>
    </source>
</reference>
<gene>
    <name evidence="4" type="ORF">ICT70_14300</name>
</gene>
<dbReference type="InterPro" id="IPR001610">
    <property type="entry name" value="PAC"/>
</dbReference>
<dbReference type="NCBIfam" id="TIGR00229">
    <property type="entry name" value="sensory_box"/>
    <property type="match status" value="1"/>
</dbReference>
<dbReference type="CDD" id="cd01949">
    <property type="entry name" value="GGDEF"/>
    <property type="match status" value="1"/>
</dbReference>
<dbReference type="Gene3D" id="3.30.450.20">
    <property type="entry name" value="PAS domain"/>
    <property type="match status" value="1"/>
</dbReference>
<dbReference type="PROSITE" id="PS50887">
    <property type="entry name" value="GGDEF"/>
    <property type="match status" value="1"/>
</dbReference>
<dbReference type="Pfam" id="PF13426">
    <property type="entry name" value="PAS_9"/>
    <property type="match status" value="1"/>
</dbReference>
<dbReference type="NCBIfam" id="TIGR00254">
    <property type="entry name" value="GGDEF"/>
    <property type="match status" value="1"/>
</dbReference>
<evidence type="ECO:0000259" key="3">
    <source>
        <dbReference type="PROSITE" id="PS50887"/>
    </source>
</evidence>
<dbReference type="InterPro" id="IPR000014">
    <property type="entry name" value="PAS"/>
</dbReference>
<dbReference type="PANTHER" id="PTHR46663:SF3">
    <property type="entry name" value="SLL0267 PROTEIN"/>
    <property type="match status" value="1"/>
</dbReference>
<evidence type="ECO:0000313" key="4">
    <source>
        <dbReference type="EMBL" id="MBD1401830.1"/>
    </source>
</evidence>
<feature type="domain" description="PAS" evidence="1">
    <location>
        <begin position="42"/>
        <end position="88"/>
    </location>
</feature>
<dbReference type="AlphaFoldDB" id="A0A8J6QTJ5"/>
<comment type="caution">
    <text evidence="4">The sequence shown here is derived from an EMBL/GenBank/DDBJ whole genome shotgun (WGS) entry which is preliminary data.</text>
</comment>
<keyword evidence="5" id="KW-1185">Reference proteome</keyword>
<feature type="domain" description="PAC" evidence="2">
    <location>
        <begin position="115"/>
        <end position="167"/>
    </location>
</feature>